<name>A0A1I3ERY5_SELRU</name>
<dbReference type="AlphaFoldDB" id="A0A1I3ERY5"/>
<accession>A0A1I3ERY5</accession>
<dbReference type="RefSeq" id="WP_075443436.1">
    <property type="nucleotide sequence ID" value="NZ_FOQK01000011.1"/>
</dbReference>
<sequence>MDTLGGWLNEIRFFYKRQVMLPLSPHAQALWHYLMWRANNVFWQFPLRLSLAEIAGGTKMSASMVKRARAELTKGGYILHEAFGGNKPAGYWVLSCIKPGMLLAPKGKLQDPKDIGKHNTRSDLQAGGE</sequence>
<feature type="compositionally biased region" description="Basic and acidic residues" evidence="1">
    <location>
        <begin position="108"/>
        <end position="121"/>
    </location>
</feature>
<proteinExistence type="predicted"/>
<feature type="region of interest" description="Disordered" evidence="1">
    <location>
        <begin position="107"/>
        <end position="129"/>
    </location>
</feature>
<evidence type="ECO:0000313" key="2">
    <source>
        <dbReference type="EMBL" id="SFI01620.1"/>
    </source>
</evidence>
<gene>
    <name evidence="2" type="ORF">SAMN04487861_11163</name>
</gene>
<protein>
    <recommendedName>
        <fullName evidence="4">Helix-turn-helix domain-containing protein</fullName>
    </recommendedName>
</protein>
<dbReference type="OrthoDB" id="1047417at2"/>
<evidence type="ECO:0008006" key="4">
    <source>
        <dbReference type="Google" id="ProtNLM"/>
    </source>
</evidence>
<evidence type="ECO:0000256" key="1">
    <source>
        <dbReference type="SAM" id="MobiDB-lite"/>
    </source>
</evidence>
<dbReference type="Proteomes" id="UP000183639">
    <property type="component" value="Unassembled WGS sequence"/>
</dbReference>
<organism evidence="2 3">
    <name type="scientific">Selenomonas ruminantium</name>
    <dbReference type="NCBI Taxonomy" id="971"/>
    <lineage>
        <taxon>Bacteria</taxon>
        <taxon>Bacillati</taxon>
        <taxon>Bacillota</taxon>
        <taxon>Negativicutes</taxon>
        <taxon>Selenomonadales</taxon>
        <taxon>Selenomonadaceae</taxon>
        <taxon>Selenomonas</taxon>
    </lineage>
</organism>
<evidence type="ECO:0000313" key="3">
    <source>
        <dbReference type="Proteomes" id="UP000183639"/>
    </source>
</evidence>
<reference evidence="2 3" key="1">
    <citation type="submission" date="2016-10" db="EMBL/GenBank/DDBJ databases">
        <authorList>
            <person name="de Groot N.N."/>
        </authorList>
    </citation>
    <scope>NUCLEOTIDE SEQUENCE [LARGE SCALE GENOMIC DNA]</scope>
    <source>
        <strain evidence="2 3">Z108</strain>
    </source>
</reference>
<dbReference type="EMBL" id="FOQK01000011">
    <property type="protein sequence ID" value="SFI01620.1"/>
    <property type="molecule type" value="Genomic_DNA"/>
</dbReference>